<keyword evidence="1" id="KW-0472">Membrane</keyword>
<evidence type="ECO:0000256" key="1">
    <source>
        <dbReference type="SAM" id="Phobius"/>
    </source>
</evidence>
<dbReference type="GO" id="GO:0000271">
    <property type="term" value="P:polysaccharide biosynthetic process"/>
    <property type="evidence" value="ECO:0007669"/>
    <property type="project" value="TreeGrafter"/>
</dbReference>
<dbReference type="GO" id="GO:0016747">
    <property type="term" value="F:acyltransferase activity, transferring groups other than amino-acyl groups"/>
    <property type="evidence" value="ECO:0007669"/>
    <property type="project" value="InterPro"/>
</dbReference>
<feature type="transmembrane region" description="Helical" evidence="1">
    <location>
        <begin position="114"/>
        <end position="129"/>
    </location>
</feature>
<dbReference type="WBParaSite" id="MBELARI_LOCUS11459">
    <property type="protein sequence ID" value="MBELARI_LOCUS11459"/>
    <property type="gene ID" value="MBELARI_LOCUS11459"/>
</dbReference>
<name>A0AAF3EBZ2_9BILA</name>
<reference evidence="4" key="1">
    <citation type="submission" date="2024-02" db="UniProtKB">
        <authorList>
            <consortium name="WormBaseParasite"/>
        </authorList>
    </citation>
    <scope>IDENTIFICATION</scope>
</reference>
<feature type="transmembrane region" description="Helical" evidence="1">
    <location>
        <begin position="150"/>
        <end position="169"/>
    </location>
</feature>
<evidence type="ECO:0000313" key="4">
    <source>
        <dbReference type="WBParaSite" id="MBELARI_LOCUS11459"/>
    </source>
</evidence>
<dbReference type="PANTHER" id="PTHR23028">
    <property type="entry name" value="ACETYLTRANSFERASE"/>
    <property type="match status" value="1"/>
</dbReference>
<dbReference type="GO" id="GO:0016020">
    <property type="term" value="C:membrane"/>
    <property type="evidence" value="ECO:0007669"/>
    <property type="project" value="TreeGrafter"/>
</dbReference>
<keyword evidence="1" id="KW-0812">Transmembrane</keyword>
<dbReference type="Pfam" id="PF01757">
    <property type="entry name" value="Acyl_transf_3"/>
    <property type="match status" value="1"/>
</dbReference>
<sequence>MEITVEQKKTRTKKKSDAIQALRAVSIIGVVAYHNFHSLSPHGWIGVDIFFVISGYLMTMILCRSGITKSSTINFFQRRIKRIVPLYLLTILGTLLFGRIFYRQHHVFEIGKEAFWPLFFIYNFYYYFFDESKEAFFDVAATARPFKQTWSLCVELQYYTLVPLIFFVFLKFERKIRICCTLFAIVGSFCLHMFTPFSFNFRSLPTRFWEFMIGTLTYEIIQIFEEQKISPTDGNSDLKQIKVVQISNFSYFSLLTILSYAGCWFLLYFSTGNLMLDRALSCLLAALVIGFSKFEKSSFLSFTPLRYIGNISYSLYLVHFPVSRIAMYSMQEYWQSQVTVKQVLISIFLSILISCLLYHSVEKWWIKAHFKTSVISIVVLYVLTILLITEPYVTKKLICGDYSIENSDACPAFNQFTQIRPKWYNETEILRRNF</sequence>
<evidence type="ECO:0000259" key="2">
    <source>
        <dbReference type="Pfam" id="PF01757"/>
    </source>
</evidence>
<dbReference type="InterPro" id="IPR002656">
    <property type="entry name" value="Acyl_transf_3_dom"/>
</dbReference>
<feature type="transmembrane region" description="Helical" evidence="1">
    <location>
        <begin position="373"/>
        <end position="393"/>
    </location>
</feature>
<evidence type="ECO:0000313" key="3">
    <source>
        <dbReference type="Proteomes" id="UP000887575"/>
    </source>
</evidence>
<feature type="transmembrane region" description="Helical" evidence="1">
    <location>
        <begin position="43"/>
        <end position="63"/>
    </location>
</feature>
<dbReference type="PANTHER" id="PTHR23028:SF53">
    <property type="entry name" value="ACYL_TRANSF_3 DOMAIN-CONTAINING PROTEIN"/>
    <property type="match status" value="1"/>
</dbReference>
<keyword evidence="3" id="KW-1185">Reference proteome</keyword>
<feature type="transmembrane region" description="Helical" evidence="1">
    <location>
        <begin position="21"/>
        <end position="37"/>
    </location>
</feature>
<feature type="transmembrane region" description="Helical" evidence="1">
    <location>
        <begin position="343"/>
        <end position="361"/>
    </location>
</feature>
<feature type="transmembrane region" description="Helical" evidence="1">
    <location>
        <begin position="84"/>
        <end position="102"/>
    </location>
</feature>
<dbReference type="AlphaFoldDB" id="A0AAF3EBZ2"/>
<accession>A0AAF3EBZ2</accession>
<feature type="transmembrane region" description="Helical" evidence="1">
    <location>
        <begin position="175"/>
        <end position="194"/>
    </location>
</feature>
<feature type="domain" description="Acyltransferase 3" evidence="2">
    <location>
        <begin position="18"/>
        <end position="359"/>
    </location>
</feature>
<proteinExistence type="predicted"/>
<dbReference type="InterPro" id="IPR050879">
    <property type="entry name" value="Acyltransferase_3"/>
</dbReference>
<feature type="transmembrane region" description="Helical" evidence="1">
    <location>
        <begin position="249"/>
        <end position="269"/>
    </location>
</feature>
<dbReference type="Proteomes" id="UP000887575">
    <property type="component" value="Unassembled WGS sequence"/>
</dbReference>
<keyword evidence="1" id="KW-1133">Transmembrane helix</keyword>
<organism evidence="3 4">
    <name type="scientific">Mesorhabditis belari</name>
    <dbReference type="NCBI Taxonomy" id="2138241"/>
    <lineage>
        <taxon>Eukaryota</taxon>
        <taxon>Metazoa</taxon>
        <taxon>Ecdysozoa</taxon>
        <taxon>Nematoda</taxon>
        <taxon>Chromadorea</taxon>
        <taxon>Rhabditida</taxon>
        <taxon>Rhabditina</taxon>
        <taxon>Rhabditomorpha</taxon>
        <taxon>Rhabditoidea</taxon>
        <taxon>Rhabditidae</taxon>
        <taxon>Mesorhabditinae</taxon>
        <taxon>Mesorhabditis</taxon>
    </lineage>
</organism>
<protein>
    <recommendedName>
        <fullName evidence="2">Acyltransferase 3 domain-containing protein</fullName>
    </recommendedName>
</protein>